<evidence type="ECO:0000313" key="1">
    <source>
        <dbReference type="EMBL" id="EAU54776.1"/>
    </source>
</evidence>
<dbReference type="GO" id="GO:0006355">
    <property type="term" value="P:regulation of DNA-templated transcription"/>
    <property type="evidence" value="ECO:0007669"/>
    <property type="project" value="InterPro"/>
</dbReference>
<protein>
    <submittedName>
        <fullName evidence="1">Regulatory protein, LuxR</fullName>
    </submittedName>
</protein>
<keyword evidence="2" id="KW-1185">Reference proteome</keyword>
<dbReference type="InterPro" id="IPR016032">
    <property type="entry name" value="Sig_transdc_resp-reg_C-effctor"/>
</dbReference>
<dbReference type="HOGENOM" id="CLU_037939_3_1_0"/>
<sequence length="325" mass="35614">MPDAGDDELQLYAAHFGRLKPYLENLRDIEKRAVVGQLYLFRNNQLLPMESASEVLHGDKNSPEVIDLLFRENGYIVHMVICCPLHAQPSYERLMDSSRLLLPHVQQAFKIYHTIEQLKNYSVGFEQAMHKLNSGILLFDGNAALVYQNRKARAILATTHVLSVISGKMVGPSSGATQDLARLIRSAVEQGKQGNQRASGMTLRMGDGRDPGMAVIAIALHPHIHSAFTEETGVYAAVMISTGGAGSGLEPDLLQLLYGLTPAEANLAIGLSDGSSMERYALQAGISLHTARGYLKLIFQKTYTSRQAELVALLRSIPVVIHNPD</sequence>
<accession>Q0EZC8</accession>
<name>Q0EZC8_9PROT</name>
<dbReference type="SUPFAM" id="SSF46894">
    <property type="entry name" value="C-terminal effector domain of the bipartite response regulators"/>
    <property type="match status" value="1"/>
</dbReference>
<reference evidence="1 2" key="1">
    <citation type="submission" date="2006-09" db="EMBL/GenBank/DDBJ databases">
        <authorList>
            <person name="Emerson D."/>
            <person name="Ferriera S."/>
            <person name="Johnson J."/>
            <person name="Kravitz S."/>
            <person name="Halpern A."/>
            <person name="Remington K."/>
            <person name="Beeson K."/>
            <person name="Tran B."/>
            <person name="Rogers Y.-H."/>
            <person name="Friedman R."/>
            <person name="Venter J.C."/>
        </authorList>
    </citation>
    <scope>NUCLEOTIDE SEQUENCE [LARGE SCALE GENOMIC DNA]</scope>
    <source>
        <strain evidence="1 2">PV-1</strain>
    </source>
</reference>
<dbReference type="AlphaFoldDB" id="Q0EZC8"/>
<dbReference type="eggNOG" id="COG2771">
    <property type="taxonomic scope" value="Bacteria"/>
</dbReference>
<gene>
    <name evidence="1" type="ORF">SPV1_14369</name>
</gene>
<dbReference type="STRING" id="314344.AL013_07715"/>
<comment type="caution">
    <text evidence="1">The sequence shown here is derived from an EMBL/GenBank/DDBJ whole genome shotgun (WGS) entry which is preliminary data.</text>
</comment>
<dbReference type="EMBL" id="AATS01000006">
    <property type="protein sequence ID" value="EAU54776.1"/>
    <property type="molecule type" value="Genomic_DNA"/>
</dbReference>
<proteinExistence type="predicted"/>
<dbReference type="Proteomes" id="UP000005297">
    <property type="component" value="Unassembled WGS sequence"/>
</dbReference>
<dbReference type="InterPro" id="IPR036388">
    <property type="entry name" value="WH-like_DNA-bd_sf"/>
</dbReference>
<dbReference type="GO" id="GO:0003677">
    <property type="term" value="F:DNA binding"/>
    <property type="evidence" value="ECO:0007669"/>
    <property type="project" value="InterPro"/>
</dbReference>
<evidence type="ECO:0000313" key="2">
    <source>
        <dbReference type="Proteomes" id="UP000005297"/>
    </source>
</evidence>
<dbReference type="InParanoid" id="Q0EZC8"/>
<dbReference type="OrthoDB" id="5560285at2"/>
<dbReference type="Gene3D" id="1.10.10.10">
    <property type="entry name" value="Winged helix-like DNA-binding domain superfamily/Winged helix DNA-binding domain"/>
    <property type="match status" value="1"/>
</dbReference>
<organism evidence="1 2">
    <name type="scientific">Mariprofundus ferrooxydans PV-1</name>
    <dbReference type="NCBI Taxonomy" id="314345"/>
    <lineage>
        <taxon>Bacteria</taxon>
        <taxon>Pseudomonadati</taxon>
        <taxon>Pseudomonadota</taxon>
        <taxon>Candidatius Mariprofundia</taxon>
        <taxon>Mariprofundales</taxon>
        <taxon>Mariprofundaceae</taxon>
        <taxon>Mariprofundus</taxon>
    </lineage>
</organism>